<reference evidence="2" key="1">
    <citation type="submission" date="2021-02" db="EMBL/GenBank/DDBJ databases">
        <authorList>
            <person name="Nowell W R."/>
        </authorList>
    </citation>
    <scope>NUCLEOTIDE SEQUENCE</scope>
</reference>
<comment type="caution">
    <text evidence="2">The sequence shown here is derived from an EMBL/GenBank/DDBJ whole genome shotgun (WGS) entry which is preliminary data.</text>
</comment>
<dbReference type="Proteomes" id="UP000663889">
    <property type="component" value="Unassembled WGS sequence"/>
</dbReference>
<accession>A0A819LV57</accession>
<dbReference type="EMBL" id="CAJNOU010003944">
    <property type="protein sequence ID" value="CAF1418487.1"/>
    <property type="molecule type" value="Genomic_DNA"/>
</dbReference>
<evidence type="ECO:0000313" key="1">
    <source>
        <dbReference type="EMBL" id="CAF1418487.1"/>
    </source>
</evidence>
<dbReference type="Proteomes" id="UP000663874">
    <property type="component" value="Unassembled WGS sequence"/>
</dbReference>
<protein>
    <submittedName>
        <fullName evidence="2">Uncharacterized protein</fullName>
    </submittedName>
</protein>
<evidence type="ECO:0000313" key="2">
    <source>
        <dbReference type="EMBL" id="CAF3967712.1"/>
    </source>
</evidence>
<dbReference type="EMBL" id="CAJOBE010005299">
    <property type="protein sequence ID" value="CAF3967712.1"/>
    <property type="molecule type" value="Genomic_DNA"/>
</dbReference>
<name>A0A819LV57_9BILA</name>
<sequence length="277" mass="32207">MHADLAFCLGQFIDDQVKLIDDRLERIKQEQLAACNKNEQEKNLYNKNKSIPKNKGTHYENKALIDQFIQDLCDDDANVSKPKSIIDDPNSQPLPRTLKFVESCNEAIDYFRRTQEFEDNLKKLYTVLEQNKLNHRNQKINSAVTENNFAILSSTSRVIDDVKKLMAARKVVSVEPQKLDIIRKFVKRLLIIDEENRDKVNVEELIEQLNDSDIEQIIDYTKKWITKHDEFSNRKEEKDSSAKAEFGRQRIAQEAKKLALAALLCRLAVGSTIEKYY</sequence>
<evidence type="ECO:0000313" key="3">
    <source>
        <dbReference type="Proteomes" id="UP000663874"/>
    </source>
</evidence>
<proteinExistence type="predicted"/>
<gene>
    <name evidence="2" type="ORF">FNK824_LOCUS24153</name>
    <name evidence="1" type="ORF">SEV965_LOCUS32186</name>
</gene>
<dbReference type="AlphaFoldDB" id="A0A819LV57"/>
<organism evidence="2 3">
    <name type="scientific">Rotaria sordida</name>
    <dbReference type="NCBI Taxonomy" id="392033"/>
    <lineage>
        <taxon>Eukaryota</taxon>
        <taxon>Metazoa</taxon>
        <taxon>Spiralia</taxon>
        <taxon>Gnathifera</taxon>
        <taxon>Rotifera</taxon>
        <taxon>Eurotatoria</taxon>
        <taxon>Bdelloidea</taxon>
        <taxon>Philodinida</taxon>
        <taxon>Philodinidae</taxon>
        <taxon>Rotaria</taxon>
    </lineage>
</organism>